<organism evidence="2 3">
    <name type="scientific">Mytilus coruscus</name>
    <name type="common">Sea mussel</name>
    <dbReference type="NCBI Taxonomy" id="42192"/>
    <lineage>
        <taxon>Eukaryota</taxon>
        <taxon>Metazoa</taxon>
        <taxon>Spiralia</taxon>
        <taxon>Lophotrochozoa</taxon>
        <taxon>Mollusca</taxon>
        <taxon>Bivalvia</taxon>
        <taxon>Autobranchia</taxon>
        <taxon>Pteriomorphia</taxon>
        <taxon>Mytilida</taxon>
        <taxon>Mytiloidea</taxon>
        <taxon>Mytilidae</taxon>
        <taxon>Mytilinae</taxon>
        <taxon>Mytilus</taxon>
    </lineage>
</organism>
<dbReference type="AlphaFoldDB" id="A0A6J8AHV7"/>
<evidence type="ECO:0000313" key="3">
    <source>
        <dbReference type="Proteomes" id="UP000507470"/>
    </source>
</evidence>
<keyword evidence="3" id="KW-1185">Reference proteome</keyword>
<feature type="region of interest" description="Disordered" evidence="1">
    <location>
        <begin position="1"/>
        <end position="26"/>
    </location>
</feature>
<sequence>MKKNSGRKQKKSKKTHTDESYEDLYRRSEAATRNLFNEFKKDAKSISELNFWEDIENMRGEYHYPEEEGVPCKDTDEVKEDRTSNDQDDIGNQPFDETSDNQDDIGNQPFDETSDDQADIGNQPFDETSNDQDDIGNQPFDEMKQDDIGNQPFDETIDQDDIGNQPFDETSDDQDDIGNQPFDETSDDQDDIGNQPFDETIDDQDDIGNQPFDESSNDQHETGNEPEENRNESANNSQIQNNEAVIETKKQDFTQNADVPIRSSDSPIWIASETLIYLPEVKPDETSVIRYIFTTHGLHMAKKPTFRDFFKSLFSCIRKPKKVEAL</sequence>
<feature type="compositionally biased region" description="Basic and acidic residues" evidence="1">
    <location>
        <begin position="62"/>
        <end position="85"/>
    </location>
</feature>
<feature type="compositionally biased region" description="Basic and acidic residues" evidence="1">
    <location>
        <begin position="15"/>
        <end position="26"/>
    </location>
</feature>
<protein>
    <submittedName>
        <fullName evidence="2">Uncharacterized protein</fullName>
    </submittedName>
</protein>
<dbReference type="EMBL" id="CACVKT020001464">
    <property type="protein sequence ID" value="CAC5368274.1"/>
    <property type="molecule type" value="Genomic_DNA"/>
</dbReference>
<feature type="region of interest" description="Disordered" evidence="1">
    <location>
        <begin position="62"/>
        <end position="237"/>
    </location>
</feature>
<feature type="compositionally biased region" description="Basic and acidic residues" evidence="1">
    <location>
        <begin position="217"/>
        <end position="231"/>
    </location>
</feature>
<reference evidence="2 3" key="1">
    <citation type="submission" date="2020-06" db="EMBL/GenBank/DDBJ databases">
        <authorList>
            <person name="Li R."/>
            <person name="Bekaert M."/>
        </authorList>
    </citation>
    <scope>NUCLEOTIDE SEQUENCE [LARGE SCALE GENOMIC DNA]</scope>
    <source>
        <strain evidence="3">wild</strain>
    </source>
</reference>
<evidence type="ECO:0000256" key="1">
    <source>
        <dbReference type="SAM" id="MobiDB-lite"/>
    </source>
</evidence>
<accession>A0A6J8AHV7</accession>
<name>A0A6J8AHV7_MYTCO</name>
<feature type="compositionally biased region" description="Basic residues" evidence="1">
    <location>
        <begin position="1"/>
        <end position="14"/>
    </location>
</feature>
<gene>
    <name evidence="2" type="ORF">MCOR_7870</name>
</gene>
<evidence type="ECO:0000313" key="2">
    <source>
        <dbReference type="EMBL" id="CAC5368274.1"/>
    </source>
</evidence>
<proteinExistence type="predicted"/>
<dbReference type="Proteomes" id="UP000507470">
    <property type="component" value="Unassembled WGS sequence"/>
</dbReference>